<reference evidence="1" key="1">
    <citation type="submission" date="2018-02" db="EMBL/GenBank/DDBJ databases">
        <title>Rhizophora mucronata_Transcriptome.</title>
        <authorList>
            <person name="Meera S.P."/>
            <person name="Sreeshan A."/>
            <person name="Augustine A."/>
        </authorList>
    </citation>
    <scope>NUCLEOTIDE SEQUENCE</scope>
    <source>
        <tissue evidence="1">Leaf</tissue>
    </source>
</reference>
<protein>
    <submittedName>
        <fullName evidence="1">Uncharacterized protein</fullName>
    </submittedName>
</protein>
<dbReference type="EMBL" id="GGEC01054946">
    <property type="protein sequence ID" value="MBX35430.1"/>
    <property type="molecule type" value="Transcribed_RNA"/>
</dbReference>
<proteinExistence type="predicted"/>
<accession>A0A2P2MYX7</accession>
<evidence type="ECO:0000313" key="1">
    <source>
        <dbReference type="EMBL" id="MBX35430.1"/>
    </source>
</evidence>
<sequence length="47" mass="5483">MVHVGDERRPRGFLVCLGGTTERRLLRLLHNISFNYQPQVACQPKYL</sequence>
<dbReference type="AlphaFoldDB" id="A0A2P2MYX7"/>
<name>A0A2P2MYX7_RHIMU</name>
<organism evidence="1">
    <name type="scientific">Rhizophora mucronata</name>
    <name type="common">Asiatic mangrove</name>
    <dbReference type="NCBI Taxonomy" id="61149"/>
    <lineage>
        <taxon>Eukaryota</taxon>
        <taxon>Viridiplantae</taxon>
        <taxon>Streptophyta</taxon>
        <taxon>Embryophyta</taxon>
        <taxon>Tracheophyta</taxon>
        <taxon>Spermatophyta</taxon>
        <taxon>Magnoliopsida</taxon>
        <taxon>eudicotyledons</taxon>
        <taxon>Gunneridae</taxon>
        <taxon>Pentapetalae</taxon>
        <taxon>rosids</taxon>
        <taxon>fabids</taxon>
        <taxon>Malpighiales</taxon>
        <taxon>Rhizophoraceae</taxon>
        <taxon>Rhizophora</taxon>
    </lineage>
</organism>